<keyword evidence="3" id="KW-0675">Receptor</keyword>
<dbReference type="Pfam" id="PF07686">
    <property type="entry name" value="V-set"/>
    <property type="match status" value="1"/>
</dbReference>
<keyword evidence="8" id="KW-1185">Reference proteome</keyword>
<name>A0A667WM56_9TELE</name>
<keyword evidence="4" id="KW-0393">Immunoglobulin domain</keyword>
<reference evidence="7" key="1">
    <citation type="submission" date="2019-06" db="EMBL/GenBank/DDBJ databases">
        <authorList>
            <consortium name="Wellcome Sanger Institute Data Sharing"/>
        </authorList>
    </citation>
    <scope>NUCLEOTIDE SEQUENCE [LARGE SCALE GENOMIC DNA]</scope>
</reference>
<dbReference type="InterPro" id="IPR003599">
    <property type="entry name" value="Ig_sub"/>
</dbReference>
<organism evidence="7 8">
    <name type="scientific">Myripristis murdjan</name>
    <name type="common">pinecone soldierfish</name>
    <dbReference type="NCBI Taxonomy" id="586833"/>
    <lineage>
        <taxon>Eukaryota</taxon>
        <taxon>Metazoa</taxon>
        <taxon>Chordata</taxon>
        <taxon>Craniata</taxon>
        <taxon>Vertebrata</taxon>
        <taxon>Euteleostomi</taxon>
        <taxon>Actinopterygii</taxon>
        <taxon>Neopterygii</taxon>
        <taxon>Teleostei</taxon>
        <taxon>Neoteleostei</taxon>
        <taxon>Acanthomorphata</taxon>
        <taxon>Holocentriformes</taxon>
        <taxon>Holocentridae</taxon>
        <taxon>Myripristis</taxon>
    </lineage>
</organism>
<dbReference type="GO" id="GO:0002250">
    <property type="term" value="P:adaptive immune response"/>
    <property type="evidence" value="ECO:0007669"/>
    <property type="project" value="UniProtKB-KW"/>
</dbReference>
<dbReference type="InterPro" id="IPR013106">
    <property type="entry name" value="Ig_V-set"/>
</dbReference>
<evidence type="ECO:0000256" key="4">
    <source>
        <dbReference type="ARBA" id="ARBA00023319"/>
    </source>
</evidence>
<dbReference type="InterPro" id="IPR036179">
    <property type="entry name" value="Ig-like_dom_sf"/>
</dbReference>
<keyword evidence="2" id="KW-1064">Adaptive immunity</keyword>
<keyword evidence="5" id="KW-1279">T cell receptor</keyword>
<evidence type="ECO:0000256" key="3">
    <source>
        <dbReference type="ARBA" id="ARBA00023170"/>
    </source>
</evidence>
<proteinExistence type="predicted"/>
<reference evidence="7" key="3">
    <citation type="submission" date="2025-09" db="UniProtKB">
        <authorList>
            <consortium name="Ensembl"/>
        </authorList>
    </citation>
    <scope>IDENTIFICATION</scope>
</reference>
<protein>
    <recommendedName>
        <fullName evidence="6">Ig-like domain-containing protein</fullName>
    </recommendedName>
</protein>
<keyword evidence="5" id="KW-0391">Immunity</keyword>
<dbReference type="PROSITE" id="PS50835">
    <property type="entry name" value="IG_LIKE"/>
    <property type="match status" value="1"/>
</dbReference>
<dbReference type="Proteomes" id="UP000472263">
    <property type="component" value="Chromosome 17"/>
</dbReference>
<evidence type="ECO:0000313" key="7">
    <source>
        <dbReference type="Ensembl" id="ENSMMDP00005002668.1"/>
    </source>
</evidence>
<dbReference type="PANTHER" id="PTHR19367">
    <property type="entry name" value="T-CELL RECEPTOR ALPHA CHAIN V REGION"/>
    <property type="match status" value="1"/>
</dbReference>
<dbReference type="InParanoid" id="A0A667WM56"/>
<dbReference type="PANTHER" id="PTHR19367:SF18">
    <property type="entry name" value="T CELL RECEPTOR ALPHA VARIABLE 16"/>
    <property type="match status" value="1"/>
</dbReference>
<evidence type="ECO:0000313" key="8">
    <source>
        <dbReference type="Proteomes" id="UP000472263"/>
    </source>
</evidence>
<evidence type="ECO:0000259" key="6">
    <source>
        <dbReference type="PROSITE" id="PS50835"/>
    </source>
</evidence>
<dbReference type="GeneTree" id="ENSGT01110000267447"/>
<reference evidence="7" key="2">
    <citation type="submission" date="2025-08" db="UniProtKB">
        <authorList>
            <consortium name="Ensembl"/>
        </authorList>
    </citation>
    <scope>IDENTIFICATION</scope>
</reference>
<dbReference type="SMART" id="SM00409">
    <property type="entry name" value="IG"/>
    <property type="match status" value="1"/>
</dbReference>
<dbReference type="InterPro" id="IPR007110">
    <property type="entry name" value="Ig-like_dom"/>
</dbReference>
<feature type="domain" description="Ig-like" evidence="6">
    <location>
        <begin position="30"/>
        <end position="111"/>
    </location>
</feature>
<dbReference type="AlphaFoldDB" id="A0A667WM56"/>
<keyword evidence="1" id="KW-0732">Signal</keyword>
<dbReference type="InterPro" id="IPR051287">
    <property type="entry name" value="TCR_variable_region"/>
</dbReference>
<accession>A0A667WM56</accession>
<sequence>MNRILPMQSFDKAMLRGFSPDSIRCTPFQPIVIQHGGDVIATEGETITLGCTFETSDNKNFMLQQFPKEKFDAQINDTSVPLKIQKLQPSDSAVYYCAVKPTVTGNTQSLYKNLWRSLKTPMTAAMAFEGEEPSGNTRG</sequence>
<evidence type="ECO:0000256" key="1">
    <source>
        <dbReference type="ARBA" id="ARBA00022729"/>
    </source>
</evidence>
<dbReference type="Ensembl" id="ENSMMDT00005002714.1">
    <property type="protein sequence ID" value="ENSMMDP00005002668.1"/>
    <property type="gene ID" value="ENSMMDG00005001481.1"/>
</dbReference>
<dbReference type="GO" id="GO:0042101">
    <property type="term" value="C:T cell receptor complex"/>
    <property type="evidence" value="ECO:0007669"/>
    <property type="project" value="UniProtKB-KW"/>
</dbReference>
<dbReference type="SUPFAM" id="SSF48726">
    <property type="entry name" value="Immunoglobulin"/>
    <property type="match status" value="1"/>
</dbReference>
<evidence type="ECO:0000256" key="5">
    <source>
        <dbReference type="ARBA" id="ARBA00043266"/>
    </source>
</evidence>
<dbReference type="InterPro" id="IPR013783">
    <property type="entry name" value="Ig-like_fold"/>
</dbReference>
<dbReference type="Gene3D" id="2.60.40.10">
    <property type="entry name" value="Immunoglobulins"/>
    <property type="match status" value="1"/>
</dbReference>
<evidence type="ECO:0000256" key="2">
    <source>
        <dbReference type="ARBA" id="ARBA00023130"/>
    </source>
</evidence>